<evidence type="ECO:0000259" key="3">
    <source>
        <dbReference type="PROSITE" id="PS51192"/>
    </source>
</evidence>
<name>A0A8J7KGS7_9ACTN</name>
<reference evidence="4" key="1">
    <citation type="submission" date="2020-11" db="EMBL/GenBank/DDBJ databases">
        <title>Sequencing the genomes of 1000 actinobacteria strains.</title>
        <authorList>
            <person name="Klenk H.-P."/>
        </authorList>
    </citation>
    <scope>NUCLEOTIDE SEQUENCE</scope>
    <source>
        <strain evidence="4">DSM 45356</strain>
    </source>
</reference>
<evidence type="ECO:0000313" key="4">
    <source>
        <dbReference type="EMBL" id="MBG6135229.1"/>
    </source>
</evidence>
<dbReference type="SMART" id="SM00487">
    <property type="entry name" value="DEXDc"/>
    <property type="match status" value="1"/>
</dbReference>
<evidence type="ECO:0000256" key="1">
    <source>
        <dbReference type="ARBA" id="ARBA00022801"/>
    </source>
</evidence>
<evidence type="ECO:0000256" key="2">
    <source>
        <dbReference type="ARBA" id="ARBA00022806"/>
    </source>
</evidence>
<dbReference type="Pfam" id="PF00270">
    <property type="entry name" value="DEAD"/>
    <property type="match status" value="1"/>
</dbReference>
<dbReference type="InterPro" id="IPR014001">
    <property type="entry name" value="Helicase_ATP-bd"/>
</dbReference>
<dbReference type="EMBL" id="JADOUF010000001">
    <property type="protein sequence ID" value="MBG6135229.1"/>
    <property type="molecule type" value="Genomic_DNA"/>
</dbReference>
<dbReference type="Proteomes" id="UP000622552">
    <property type="component" value="Unassembled WGS sequence"/>
</dbReference>
<dbReference type="AlphaFoldDB" id="A0A8J7KGS7"/>
<keyword evidence="2 4" id="KW-0067">ATP-binding</keyword>
<sequence length="348" mass="36454">MTDARAESGRVDVGPCEAVGMLRTDLPIGAVLPSLLAVLAEHHAGVLVAPPGTGKTTVVPLALAEHVTGTVVVAEPRRVAARAAARRMAALLGEDVGDTVGYAVRGDRRVGPRTRIEVVTTGVLVRRLARDPELPGVGAVMLDECHERHLDTDLALAFAVDVRAALRPDLWLLATSATAEADRLARVVGGPVVSADAALHPVTTVWCPPDRPLPPPHGLRVDPRLLDHVAATVRRALREAEGDVLVFLPGAGEIAAVAGRLSGLTDPYGGPVEVLTLHGRQGAGTQDAVLRPGTRRRVVLASAVAESSLTVPGVRIVVDAGLARAPRIDLARGLGALVTGRRPRWWRC</sequence>
<dbReference type="GO" id="GO:0004386">
    <property type="term" value="F:helicase activity"/>
    <property type="evidence" value="ECO:0007669"/>
    <property type="project" value="UniProtKB-KW"/>
</dbReference>
<organism evidence="4 5">
    <name type="scientific">Longispora fulva</name>
    <dbReference type="NCBI Taxonomy" id="619741"/>
    <lineage>
        <taxon>Bacteria</taxon>
        <taxon>Bacillati</taxon>
        <taxon>Actinomycetota</taxon>
        <taxon>Actinomycetes</taxon>
        <taxon>Micromonosporales</taxon>
        <taxon>Micromonosporaceae</taxon>
        <taxon>Longispora</taxon>
    </lineage>
</organism>
<keyword evidence="2 4" id="KW-0547">Nucleotide-binding</keyword>
<proteinExistence type="predicted"/>
<dbReference type="GO" id="GO:0003676">
    <property type="term" value="F:nucleic acid binding"/>
    <property type="evidence" value="ECO:0007669"/>
    <property type="project" value="InterPro"/>
</dbReference>
<keyword evidence="2 4" id="KW-0347">Helicase</keyword>
<dbReference type="PANTHER" id="PTHR43519">
    <property type="entry name" value="ATP-DEPENDENT RNA HELICASE HRPB"/>
    <property type="match status" value="1"/>
</dbReference>
<dbReference type="PROSITE" id="PS51192">
    <property type="entry name" value="HELICASE_ATP_BIND_1"/>
    <property type="match status" value="1"/>
</dbReference>
<dbReference type="InterPro" id="IPR049614">
    <property type="entry name" value="HrpB_DEXH"/>
</dbReference>
<dbReference type="CDD" id="cd18791">
    <property type="entry name" value="SF2_C_RHA"/>
    <property type="match status" value="1"/>
</dbReference>
<accession>A0A8J7KGS7</accession>
<keyword evidence="1" id="KW-0378">Hydrolase</keyword>
<evidence type="ECO:0000313" key="5">
    <source>
        <dbReference type="Proteomes" id="UP000622552"/>
    </source>
</evidence>
<dbReference type="GO" id="GO:0016787">
    <property type="term" value="F:hydrolase activity"/>
    <property type="evidence" value="ECO:0007669"/>
    <property type="project" value="UniProtKB-KW"/>
</dbReference>
<dbReference type="InterPro" id="IPR027417">
    <property type="entry name" value="P-loop_NTPase"/>
</dbReference>
<dbReference type="Gene3D" id="3.40.50.300">
    <property type="entry name" value="P-loop containing nucleotide triphosphate hydrolases"/>
    <property type="match status" value="2"/>
</dbReference>
<dbReference type="SUPFAM" id="SSF52540">
    <property type="entry name" value="P-loop containing nucleoside triphosphate hydrolases"/>
    <property type="match status" value="1"/>
</dbReference>
<protein>
    <submittedName>
        <fullName evidence="4">HrpA-like RNA helicase</fullName>
    </submittedName>
</protein>
<dbReference type="CDD" id="cd17990">
    <property type="entry name" value="DEXHc_HrpB"/>
    <property type="match status" value="1"/>
</dbReference>
<dbReference type="PANTHER" id="PTHR43519:SF1">
    <property type="entry name" value="ATP-DEPENDENT RNA HELICASE HRPB"/>
    <property type="match status" value="1"/>
</dbReference>
<keyword evidence="5" id="KW-1185">Reference proteome</keyword>
<dbReference type="GO" id="GO:0005524">
    <property type="term" value="F:ATP binding"/>
    <property type="evidence" value="ECO:0007669"/>
    <property type="project" value="InterPro"/>
</dbReference>
<gene>
    <name evidence="4" type="ORF">IW245_001423</name>
</gene>
<dbReference type="InterPro" id="IPR011545">
    <property type="entry name" value="DEAD/DEAH_box_helicase_dom"/>
</dbReference>
<feature type="domain" description="Helicase ATP-binding" evidence="3">
    <location>
        <begin position="36"/>
        <end position="184"/>
    </location>
</feature>
<comment type="caution">
    <text evidence="4">The sequence shown here is derived from an EMBL/GenBank/DDBJ whole genome shotgun (WGS) entry which is preliminary data.</text>
</comment>